<reference evidence="2 3" key="1">
    <citation type="journal article" date="2019" name="Int. J. Syst. Evol. Microbiol.">
        <title>The Global Catalogue of Microorganisms (GCM) 10K type strain sequencing project: providing services to taxonomists for standard genome sequencing and annotation.</title>
        <authorList>
            <consortium name="The Broad Institute Genomics Platform"/>
            <consortium name="The Broad Institute Genome Sequencing Center for Infectious Disease"/>
            <person name="Wu L."/>
            <person name="Ma J."/>
        </authorList>
    </citation>
    <scope>NUCLEOTIDE SEQUENCE [LARGE SCALE GENOMIC DNA]</scope>
    <source>
        <strain evidence="2 3">JCM 15900</strain>
    </source>
</reference>
<evidence type="ECO:0000313" key="2">
    <source>
        <dbReference type="EMBL" id="GAA2096553.1"/>
    </source>
</evidence>
<dbReference type="InterPro" id="IPR050855">
    <property type="entry name" value="NDM-1-like"/>
</dbReference>
<protein>
    <submittedName>
        <fullName evidence="2">MBL fold metallo-hydrolase</fullName>
    </submittedName>
</protein>
<comment type="caution">
    <text evidence="2">The sequence shown here is derived from an EMBL/GenBank/DDBJ whole genome shotgun (WGS) entry which is preliminary data.</text>
</comment>
<proteinExistence type="predicted"/>
<dbReference type="EMBL" id="BAAAPZ010000006">
    <property type="protein sequence ID" value="GAA2096553.1"/>
    <property type="molecule type" value="Genomic_DNA"/>
</dbReference>
<dbReference type="Proteomes" id="UP001500984">
    <property type="component" value="Unassembled WGS sequence"/>
</dbReference>
<dbReference type="RefSeq" id="WP_291793255.1">
    <property type="nucleotide sequence ID" value="NZ_BAAAPZ010000006.1"/>
</dbReference>
<evidence type="ECO:0000259" key="1">
    <source>
        <dbReference type="SMART" id="SM00849"/>
    </source>
</evidence>
<dbReference type="PANTHER" id="PTHR42951">
    <property type="entry name" value="METALLO-BETA-LACTAMASE DOMAIN-CONTAINING"/>
    <property type="match status" value="1"/>
</dbReference>
<name>A0ABN2WPI9_9MICO</name>
<sequence length="303" mass="32556">MTVEGKDTGRAYRGAAEAERLGPHTVQLRAGGGKYPYGSPLLVTGTERTAMLDSCLEAVPEDADLLLISHYHEDHTVGLGSFRGEVRVHERDLDAVRAEDAFAEAMGMSEDAVASVRRDFAWSPVPHAQGFADGDVFDLGGGVRITAVHLPGHTPGHCGFLVEPDGVLFLGDVDLSSFGPLYSDEESGIADFRAALARCAQIEAQVFTGAHHKGPYRDREEYLAALEAFSRVLDAREQAVLDLVRAGAATPEEMVGKGVVYRPGKRPSFADGVELRTCEKHLADLAERGVVRGPDAEGRYTLA</sequence>
<accession>A0ABN2WPI9</accession>
<keyword evidence="3" id="KW-1185">Reference proteome</keyword>
<dbReference type="SUPFAM" id="SSF56281">
    <property type="entry name" value="Metallo-hydrolase/oxidoreductase"/>
    <property type="match status" value="1"/>
</dbReference>
<gene>
    <name evidence="2" type="ORF">GCM10009823_16750</name>
</gene>
<evidence type="ECO:0000313" key="3">
    <source>
        <dbReference type="Proteomes" id="UP001500984"/>
    </source>
</evidence>
<dbReference type="Pfam" id="PF00753">
    <property type="entry name" value="Lactamase_B"/>
    <property type="match status" value="1"/>
</dbReference>
<dbReference type="Gene3D" id="3.60.15.10">
    <property type="entry name" value="Ribonuclease Z/Hydroxyacylglutathione hydrolase-like"/>
    <property type="match status" value="1"/>
</dbReference>
<dbReference type="SMART" id="SM00849">
    <property type="entry name" value="Lactamase_B"/>
    <property type="match status" value="1"/>
</dbReference>
<organism evidence="2 3">
    <name type="scientific">Brevibacterium salitolerans</name>
    <dbReference type="NCBI Taxonomy" id="1403566"/>
    <lineage>
        <taxon>Bacteria</taxon>
        <taxon>Bacillati</taxon>
        <taxon>Actinomycetota</taxon>
        <taxon>Actinomycetes</taxon>
        <taxon>Micrococcales</taxon>
        <taxon>Brevibacteriaceae</taxon>
        <taxon>Brevibacterium</taxon>
    </lineage>
</organism>
<feature type="domain" description="Metallo-beta-lactamase" evidence="1">
    <location>
        <begin position="37"/>
        <end position="211"/>
    </location>
</feature>
<dbReference type="InterPro" id="IPR001279">
    <property type="entry name" value="Metallo-B-lactamas"/>
</dbReference>
<dbReference type="InterPro" id="IPR036866">
    <property type="entry name" value="RibonucZ/Hydroxyglut_hydro"/>
</dbReference>
<dbReference type="PANTHER" id="PTHR42951:SF4">
    <property type="entry name" value="ACYL-COENZYME A THIOESTERASE MBLAC2"/>
    <property type="match status" value="1"/>
</dbReference>